<protein>
    <submittedName>
        <fullName evidence="2">Nitric-oxide reductase large subunit</fullName>
    </submittedName>
</protein>
<accession>A0AAJ2U6G1</accession>
<sequence length="77" mass="8914">WLFIVFRGIKAGLKKESDKGGLIHLLFYSAIAVPAFYIFALFINPGTSFTFADYWRWWIIHLWVEGIFEVFAVVVIG</sequence>
<feature type="transmembrane region" description="Helical" evidence="1">
    <location>
        <begin position="21"/>
        <end position="43"/>
    </location>
</feature>
<dbReference type="AlphaFoldDB" id="A0AAJ2U6G1"/>
<dbReference type="EMBL" id="JAWJAY010001657">
    <property type="protein sequence ID" value="MDV2888567.1"/>
    <property type="molecule type" value="Genomic_DNA"/>
</dbReference>
<name>A0AAJ2U6G1_ALKPS</name>
<evidence type="ECO:0000313" key="3">
    <source>
        <dbReference type="Proteomes" id="UP001285636"/>
    </source>
</evidence>
<dbReference type="Gene3D" id="1.20.210.10">
    <property type="entry name" value="Cytochrome c oxidase-like, subunit I domain"/>
    <property type="match status" value="1"/>
</dbReference>
<keyword evidence="1" id="KW-1133">Transmembrane helix</keyword>
<dbReference type="InterPro" id="IPR036927">
    <property type="entry name" value="Cyt_c_oxase-like_su1_sf"/>
</dbReference>
<comment type="caution">
    <text evidence="2">The sequence shown here is derived from an EMBL/GenBank/DDBJ whole genome shotgun (WGS) entry which is preliminary data.</text>
</comment>
<evidence type="ECO:0000256" key="1">
    <source>
        <dbReference type="SAM" id="Phobius"/>
    </source>
</evidence>
<gene>
    <name evidence="2" type="ORF">RYX45_25735</name>
</gene>
<feature type="non-terminal residue" evidence="2">
    <location>
        <position position="1"/>
    </location>
</feature>
<dbReference type="Proteomes" id="UP001285636">
    <property type="component" value="Unassembled WGS sequence"/>
</dbReference>
<feature type="transmembrane region" description="Helical" evidence="1">
    <location>
        <begin position="55"/>
        <end position="76"/>
    </location>
</feature>
<keyword evidence="1" id="KW-0472">Membrane</keyword>
<feature type="non-terminal residue" evidence="2">
    <location>
        <position position="77"/>
    </location>
</feature>
<evidence type="ECO:0000313" key="2">
    <source>
        <dbReference type="EMBL" id="MDV2888567.1"/>
    </source>
</evidence>
<keyword evidence="1" id="KW-0812">Transmembrane</keyword>
<proteinExistence type="predicted"/>
<organism evidence="2 3">
    <name type="scientific">Alkalihalophilus pseudofirmus</name>
    <name type="common">Bacillus pseudofirmus</name>
    <dbReference type="NCBI Taxonomy" id="79885"/>
    <lineage>
        <taxon>Bacteria</taxon>
        <taxon>Bacillati</taxon>
        <taxon>Bacillota</taxon>
        <taxon>Bacilli</taxon>
        <taxon>Bacillales</taxon>
        <taxon>Bacillaceae</taxon>
        <taxon>Alkalihalophilus</taxon>
    </lineage>
</organism>
<dbReference type="SUPFAM" id="SSF81442">
    <property type="entry name" value="Cytochrome c oxidase subunit I-like"/>
    <property type="match status" value="1"/>
</dbReference>
<reference evidence="2" key="1">
    <citation type="submission" date="2023-10" db="EMBL/GenBank/DDBJ databases">
        <title>Screening of Alkalihalophilus pseudofirmusBZ-TG-HK211 and Its Alleviation of Salt Stress on Rapeseed Growth.</title>
        <authorList>
            <person name="Zhao B."/>
            <person name="Guo T."/>
        </authorList>
    </citation>
    <scope>NUCLEOTIDE SEQUENCE</scope>
    <source>
        <strain evidence="2">BZ-TG-HK211</strain>
    </source>
</reference>